<accession>A0A4Z2JDV5</accession>
<dbReference type="Proteomes" id="UP000314294">
    <property type="component" value="Unassembled WGS sequence"/>
</dbReference>
<protein>
    <submittedName>
        <fullName evidence="1">Uncharacterized protein</fullName>
    </submittedName>
</protein>
<evidence type="ECO:0000313" key="1">
    <source>
        <dbReference type="EMBL" id="TNN87838.1"/>
    </source>
</evidence>
<keyword evidence="2" id="KW-1185">Reference proteome</keyword>
<dbReference type="AlphaFoldDB" id="A0A4Z2JDV5"/>
<proteinExistence type="predicted"/>
<organism evidence="1 2">
    <name type="scientific">Liparis tanakae</name>
    <name type="common">Tanaka's snailfish</name>
    <dbReference type="NCBI Taxonomy" id="230148"/>
    <lineage>
        <taxon>Eukaryota</taxon>
        <taxon>Metazoa</taxon>
        <taxon>Chordata</taxon>
        <taxon>Craniata</taxon>
        <taxon>Vertebrata</taxon>
        <taxon>Euteleostomi</taxon>
        <taxon>Actinopterygii</taxon>
        <taxon>Neopterygii</taxon>
        <taxon>Teleostei</taxon>
        <taxon>Neoteleostei</taxon>
        <taxon>Acanthomorphata</taxon>
        <taxon>Eupercaria</taxon>
        <taxon>Perciformes</taxon>
        <taxon>Cottioidei</taxon>
        <taxon>Cottales</taxon>
        <taxon>Liparidae</taxon>
        <taxon>Liparis</taxon>
    </lineage>
</organism>
<reference evidence="1 2" key="1">
    <citation type="submission" date="2019-03" db="EMBL/GenBank/DDBJ databases">
        <title>First draft genome of Liparis tanakae, snailfish: a comprehensive survey of snailfish specific genes.</title>
        <authorList>
            <person name="Kim W."/>
            <person name="Song I."/>
            <person name="Jeong J.-H."/>
            <person name="Kim D."/>
            <person name="Kim S."/>
            <person name="Ryu S."/>
            <person name="Song J.Y."/>
            <person name="Lee S.K."/>
        </authorList>
    </citation>
    <scope>NUCLEOTIDE SEQUENCE [LARGE SCALE GENOMIC DNA]</scope>
    <source>
        <tissue evidence="1">Muscle</tissue>
    </source>
</reference>
<comment type="caution">
    <text evidence="1">The sequence shown here is derived from an EMBL/GenBank/DDBJ whole genome shotgun (WGS) entry which is preliminary data.</text>
</comment>
<name>A0A4Z2JDV5_9TELE</name>
<gene>
    <name evidence="1" type="ORF">EYF80_001802</name>
</gene>
<dbReference type="EMBL" id="SRLO01000008">
    <property type="protein sequence ID" value="TNN87838.1"/>
    <property type="molecule type" value="Genomic_DNA"/>
</dbReference>
<evidence type="ECO:0000313" key="2">
    <source>
        <dbReference type="Proteomes" id="UP000314294"/>
    </source>
</evidence>
<sequence>MKASEKLDECRTPERPCSGDFLFAPLRDAYRQNDMSRLNEARCGCRDTLPAAGIDQLSSPAADSSGAQSHLNSFVGGSLHDAPLAHLSIQCPSSMLRRAFYLDT</sequence>